<name>A0A4P9K6D9_9GAMM</name>
<accession>A0A4P9K6D9</accession>
<proteinExistence type="predicted"/>
<feature type="signal peptide" evidence="1">
    <location>
        <begin position="1"/>
        <end position="24"/>
    </location>
</feature>
<evidence type="ECO:0000313" key="2">
    <source>
        <dbReference type="EMBL" id="QCU90569.1"/>
    </source>
</evidence>
<keyword evidence="3" id="KW-1185">Reference proteome</keyword>
<feature type="chain" id="PRO_5020255208" evidence="1">
    <location>
        <begin position="25"/>
        <end position="79"/>
    </location>
</feature>
<gene>
    <name evidence="2" type="ORF">FE785_07945</name>
</gene>
<protein>
    <submittedName>
        <fullName evidence="2">Uncharacterized protein</fullName>
    </submittedName>
</protein>
<organism evidence="2 3">
    <name type="scientific">Thiomicrorhabdus sediminis</name>
    <dbReference type="NCBI Taxonomy" id="2580412"/>
    <lineage>
        <taxon>Bacteria</taxon>
        <taxon>Pseudomonadati</taxon>
        <taxon>Pseudomonadota</taxon>
        <taxon>Gammaproteobacteria</taxon>
        <taxon>Thiotrichales</taxon>
        <taxon>Piscirickettsiaceae</taxon>
        <taxon>Thiomicrorhabdus</taxon>
    </lineage>
</organism>
<sequence length="79" mass="8889">MRKPTILIASALTALFAFSSQAFAETAERDPYKEGFEAYAKENQMMEAAINSYLKDLEKAIKEKPSLVETKEELGHSEM</sequence>
<dbReference type="RefSeq" id="WP_138565243.1">
    <property type="nucleotide sequence ID" value="NZ_CP040602.1"/>
</dbReference>
<dbReference type="EMBL" id="CP040602">
    <property type="protein sequence ID" value="QCU90569.1"/>
    <property type="molecule type" value="Genomic_DNA"/>
</dbReference>
<keyword evidence="1" id="KW-0732">Signal</keyword>
<dbReference type="KEGG" id="thig:FE785_07945"/>
<evidence type="ECO:0000313" key="3">
    <source>
        <dbReference type="Proteomes" id="UP000304864"/>
    </source>
</evidence>
<dbReference type="Proteomes" id="UP000304864">
    <property type="component" value="Chromosome"/>
</dbReference>
<reference evidence="2 3" key="1">
    <citation type="submission" date="2019-05" db="EMBL/GenBank/DDBJ databases">
        <title>Thiomicrorhabdus sediminis sp. nov, a novel sulfur-oxidizing bacterium isolated from coastal sediment.</title>
        <authorList>
            <person name="Liu X."/>
        </authorList>
    </citation>
    <scope>NUCLEOTIDE SEQUENCE [LARGE SCALE GENOMIC DNA]</scope>
    <source>
        <strain evidence="2 3">G1</strain>
    </source>
</reference>
<dbReference type="AlphaFoldDB" id="A0A4P9K6D9"/>
<evidence type="ECO:0000256" key="1">
    <source>
        <dbReference type="SAM" id="SignalP"/>
    </source>
</evidence>